<dbReference type="EMBL" id="BARU01018104">
    <property type="protein sequence ID" value="GAH52536.1"/>
    <property type="molecule type" value="Genomic_DNA"/>
</dbReference>
<organism evidence="1">
    <name type="scientific">marine sediment metagenome</name>
    <dbReference type="NCBI Taxonomy" id="412755"/>
    <lineage>
        <taxon>unclassified sequences</taxon>
        <taxon>metagenomes</taxon>
        <taxon>ecological metagenomes</taxon>
    </lineage>
</organism>
<protein>
    <submittedName>
        <fullName evidence="1">Uncharacterized protein</fullName>
    </submittedName>
</protein>
<evidence type="ECO:0000313" key="1">
    <source>
        <dbReference type="EMBL" id="GAH52536.1"/>
    </source>
</evidence>
<proteinExistence type="predicted"/>
<name>X1G3R9_9ZZZZ</name>
<reference evidence="1" key="1">
    <citation type="journal article" date="2014" name="Front. Microbiol.">
        <title>High frequency of phylogenetically diverse reductive dehalogenase-homologous genes in deep subseafloor sedimentary metagenomes.</title>
        <authorList>
            <person name="Kawai M."/>
            <person name="Futagami T."/>
            <person name="Toyoda A."/>
            <person name="Takaki Y."/>
            <person name="Nishi S."/>
            <person name="Hori S."/>
            <person name="Arai W."/>
            <person name="Tsubouchi T."/>
            <person name="Morono Y."/>
            <person name="Uchiyama I."/>
            <person name="Ito T."/>
            <person name="Fujiyama A."/>
            <person name="Inagaki F."/>
            <person name="Takami H."/>
        </authorList>
    </citation>
    <scope>NUCLEOTIDE SEQUENCE</scope>
    <source>
        <strain evidence="1">Expedition CK06-06</strain>
    </source>
</reference>
<feature type="non-terminal residue" evidence="1">
    <location>
        <position position="1"/>
    </location>
</feature>
<sequence length="163" mass="19061">LLINKKNLLIELRLEMVKTVKLRNGSEVEFDDKAPQTLFEIIISDVLIPKYKDNKDWNLTINIILEEINELISKYELEPKLKIGLLNQVEKHLNKDIEELTGCDKIEILFMNMDDYVEDIEKLIAAGKDKQDLRHDMANLIFPLTVFELGELFIYLGKRAFLK</sequence>
<dbReference type="AlphaFoldDB" id="X1G3R9"/>
<comment type="caution">
    <text evidence="1">The sequence shown here is derived from an EMBL/GenBank/DDBJ whole genome shotgun (WGS) entry which is preliminary data.</text>
</comment>
<accession>X1G3R9</accession>
<gene>
    <name evidence="1" type="ORF">S03H2_29957</name>
</gene>